<dbReference type="EMBL" id="JH658272">
    <property type="protein sequence ID" value="EXM10210.1"/>
    <property type="molecule type" value="Genomic_DNA"/>
</dbReference>
<dbReference type="VEuPathDB" id="FungiDB:FOIG_00405"/>
<feature type="compositionally biased region" description="Low complexity" evidence="1">
    <location>
        <begin position="1"/>
        <end position="28"/>
    </location>
</feature>
<evidence type="ECO:0000313" key="2">
    <source>
        <dbReference type="EMBL" id="EXM10210.1"/>
    </source>
</evidence>
<organism evidence="2">
    <name type="scientific">Fusarium odoratissimum (strain NRRL 54006)</name>
    <dbReference type="NCBI Taxonomy" id="1089451"/>
    <lineage>
        <taxon>Eukaryota</taxon>
        <taxon>Fungi</taxon>
        <taxon>Dikarya</taxon>
        <taxon>Ascomycota</taxon>
        <taxon>Pezizomycotina</taxon>
        <taxon>Sordariomycetes</taxon>
        <taxon>Hypocreomycetidae</taxon>
        <taxon>Hypocreales</taxon>
        <taxon>Nectriaceae</taxon>
        <taxon>Fusarium</taxon>
        <taxon>Fusarium oxysporum species complex</taxon>
        <taxon>Fusarium oxysporum f. sp. cubense (strain race 4)</taxon>
    </lineage>
</organism>
<feature type="region of interest" description="Disordered" evidence="1">
    <location>
        <begin position="1"/>
        <end position="67"/>
    </location>
</feature>
<sequence>MNSVAHSMAEASPAPAAPSMQHQHQHQQPQPPPSPSPSQPTSVSETAPTPSLPSIPSPSAQSASLPAVLAAATAVASVSAHPLAPNPDELPPLRQPSPTSPAHYTFEQHQQQQQHHHPHHNLHPVTPPLRKDTCSSISTQATSATLASTETNNTSRRTGPLSQQSRERAALIRKLGACIDCRRRRVACHPSHHNMTWEDVVTKFHRSHSPTIQDIAPSLAAAGRPLSPAPAITNVQALFHDTQEMDIDSSTPGSNLPGRPPLSDARIRTPLPSGPRLEKSLSLPGIESFKNDLQSNVGRMLSTPSRDRYSSVQVLFLFWQDDEEVPIIQTAVRELAEVFDKYYRYNFQVQAIPSSSDGCKSSWRWLSRALNEFVEDRDERDVLKIVYYAGHTYLDGNREMVLASSRNPEQASTIRWGGIQQTLEEACADTLIIMDAAYYPSSRMVRQQGVLELLAASVSEEHYYDLDRCAFTRALAEQLRVRAARLSPLSAAELHANLFSQYAKMVQDKYPEKEVLTSFPSPLHMMMSGNSRLPSIFLSPVYQNSPTRGSFSSYENSPQLHLSIRLDDDNVDLESWNEWLRLMPEGIRDVKVEGPFRATFR</sequence>
<name>X0LNP1_FUSO5</name>
<feature type="compositionally biased region" description="Pro residues" evidence="1">
    <location>
        <begin position="29"/>
        <end position="38"/>
    </location>
</feature>
<feature type="compositionally biased region" description="Low complexity" evidence="1">
    <location>
        <begin position="57"/>
        <end position="67"/>
    </location>
</feature>
<feature type="region of interest" description="Disordered" evidence="1">
    <location>
        <begin position="82"/>
        <end position="167"/>
    </location>
</feature>
<accession>X0LNP1</accession>
<dbReference type="RefSeq" id="XP_031072299.1">
    <property type="nucleotide sequence ID" value="XM_031196532.1"/>
</dbReference>
<dbReference type="Proteomes" id="UP000030685">
    <property type="component" value="Unassembled WGS sequence"/>
</dbReference>
<protein>
    <submittedName>
        <fullName evidence="2">Uncharacterized protein</fullName>
    </submittedName>
</protein>
<reference evidence="2" key="1">
    <citation type="submission" date="2011-11" db="EMBL/GenBank/DDBJ databases">
        <title>The Genome Sequence of Fusarium oxysporum II5.</title>
        <authorList>
            <consortium name="The Broad Institute Genome Sequencing Platform"/>
            <person name="Ma L.-J."/>
            <person name="Gale L.R."/>
            <person name="Schwartz D.C."/>
            <person name="Zhou S."/>
            <person name="Corby-Kistler H."/>
            <person name="Young S.K."/>
            <person name="Zeng Q."/>
            <person name="Gargeya S."/>
            <person name="Fitzgerald M."/>
            <person name="Haas B."/>
            <person name="Abouelleil A."/>
            <person name="Alvarado L."/>
            <person name="Arachchi H.M."/>
            <person name="Berlin A."/>
            <person name="Brown A."/>
            <person name="Chapman S.B."/>
            <person name="Chen Z."/>
            <person name="Dunbar C."/>
            <person name="Freedman E."/>
            <person name="Gearin G."/>
            <person name="Goldberg J."/>
            <person name="Griggs A."/>
            <person name="Gujja S."/>
            <person name="Heiman D."/>
            <person name="Howarth C."/>
            <person name="Larson L."/>
            <person name="Lui A."/>
            <person name="MacDonald P.J.P."/>
            <person name="Montmayeur A."/>
            <person name="Murphy C."/>
            <person name="Neiman D."/>
            <person name="Pearson M."/>
            <person name="Priest M."/>
            <person name="Roberts A."/>
            <person name="Saif S."/>
            <person name="Shea T."/>
            <person name="Shenoy N."/>
            <person name="Sisk P."/>
            <person name="Stolte C."/>
            <person name="Sykes S."/>
            <person name="Wortman J."/>
            <person name="Nusbaum C."/>
            <person name="Birren B."/>
        </authorList>
    </citation>
    <scope>NUCLEOTIDE SEQUENCE [LARGE SCALE GENOMIC DNA]</scope>
    <source>
        <strain evidence="2">54006</strain>
    </source>
</reference>
<dbReference type="GeneID" id="42025580"/>
<proteinExistence type="predicted"/>
<gene>
    <name evidence="2" type="ORF">FOIG_00405</name>
</gene>
<feature type="compositionally biased region" description="Pro residues" evidence="1">
    <location>
        <begin position="84"/>
        <end position="99"/>
    </location>
</feature>
<dbReference type="AlphaFoldDB" id="X0LNP1"/>
<feature type="region of interest" description="Disordered" evidence="1">
    <location>
        <begin position="245"/>
        <end position="280"/>
    </location>
</feature>
<reference evidence="2" key="2">
    <citation type="submission" date="2012-05" db="EMBL/GenBank/DDBJ databases">
        <title>The Genome Annotation of Fusarium oxysporum II5.</title>
        <authorList>
            <consortium name="The Broad Institute Genomics Platform"/>
            <person name="Ma L.-J."/>
            <person name="Corby-Kistler H."/>
            <person name="Broz K."/>
            <person name="Gale L.R."/>
            <person name="Jonkers W."/>
            <person name="O'Donnell K."/>
            <person name="Ploetz R."/>
            <person name="Steinberg C."/>
            <person name="Schwartz D.C."/>
            <person name="VanEtten H."/>
            <person name="Zhou S."/>
            <person name="Young S.K."/>
            <person name="Zeng Q."/>
            <person name="Gargeya S."/>
            <person name="Fitzgerald M."/>
            <person name="Abouelleil A."/>
            <person name="Alvarado L."/>
            <person name="Chapman S.B."/>
            <person name="Gainer-Dewar J."/>
            <person name="Goldberg J."/>
            <person name="Griggs A."/>
            <person name="Gujja S."/>
            <person name="Hansen M."/>
            <person name="Howarth C."/>
            <person name="Imamovic A."/>
            <person name="Ireland A."/>
            <person name="Larimer J."/>
            <person name="McCowan C."/>
            <person name="Murphy C."/>
            <person name="Pearson M."/>
            <person name="Poon T.W."/>
            <person name="Priest M."/>
            <person name="Roberts A."/>
            <person name="Saif S."/>
            <person name="Shea T."/>
            <person name="Sykes S."/>
            <person name="Wortman J."/>
            <person name="Nusbaum C."/>
            <person name="Birren B."/>
        </authorList>
    </citation>
    <scope>NUCLEOTIDE SEQUENCE</scope>
    <source>
        <strain evidence="2">54006</strain>
    </source>
</reference>
<evidence type="ECO:0000256" key="1">
    <source>
        <dbReference type="SAM" id="MobiDB-lite"/>
    </source>
</evidence>
<feature type="compositionally biased region" description="Low complexity" evidence="1">
    <location>
        <begin position="134"/>
        <end position="155"/>
    </location>
</feature>